<feature type="repeat" description="WD" evidence="3">
    <location>
        <begin position="653"/>
        <end position="677"/>
    </location>
</feature>
<evidence type="ECO:0000256" key="4">
    <source>
        <dbReference type="SAM" id="Phobius"/>
    </source>
</evidence>
<sequence length="1193" mass="128432">MRKAAGKSLRSLASECDLPFTTISGWCKGRHLPQLSMQREFGRLLDALGVDGAGRSQWFEVLTRVRQAARRAGSVVNPYRGLRAFESDDADLFFGREELTAELVTALGTGPVLVVGPSGSGKSSLLRAGVAPRLDRVVVITPTAEPLRQLYDVPEDAALVVDQLEELFTLCAEQRDRDAFLGSVLCRTGAVVLGLRADFYSHALRHPELVSLAERQVLVTLMNEDQLHRAIVEPARSVGLDLEPGLVQLLLQETMQQSGGLPLLSHTLHSIVELWRENGAAKRTIGVDHYQRVGGVRGAIARTADAAYESLTADQRTAARNLLLRMVRVDDTAADTRRRVTFDELFVQRDELDADDIGEVLEVFVAHRLFTADRQTVEISHEALLTAWPRLREWLAHDRVGHHLHGRLTAAAQSWKDNGCRDEDLFHGGTLVATLEWSKSPGPQDALNPLEREFLNASVKRRDAQRATERRRVRRVYQLITIAVVLLLVASGIGLYARQVSVVAAEDNRKALSREIAAKADRLRDKDPALAAQLTLAAYQFAETPEARSAVLDSSARPLPGRLSARNGTAQVMAAGAALVAIGTDTGQVELWTRGGQPVADLTAGHPVAAIALSADSALLAAGSETGAVTVWRVSDPKRPVMVGTAGFGPSRLFSLAFSPDGRLLAAGSGDAMVRTWPVGGAEAPSVLSGPTQAVKDVAFTPDGQRIAAGSDDATVHLWRVTAPQDHVVLRGPTSRIFAIAIASDGKTLAVGTAAEHSAFTWTLDDPARPPRRWTGPASWVNTVAFSPDGTKLAGGSSDGLLWHWDLETSEVLGKLPHPKPPTAIEYLDRHTLLTLATDGFTRTWTVPGPMLTGAGTQVYSANFDVSGNRLLVGAGDNSLRLWDVSDPNRPVLAEEKTVNEQSGASALSGASTVTSDGVMLISGSLDGTVTLWHGKPPRQPVRVSAATATVQALVISPDGTTLAVGSDDKTVRLVDITDRMRPKLVSTLEASTSIVYGVRFSPDGMLLAAGSADGKGYLWDIADKTRPSLRATITGFGGPVYAAAFSSDGAVLAFGSSDYSVRLVDVSRRDEPRTLPTPLIGPVGEVYELAFHPHTRQLAVSSTDRTVWLWEIQNPERPIHLGTLSALDGLLTVAFSPDGRRLVAGGRDRTVRLWNIDVAATSRWVCETVGKPITPTEWAQFVPGEPYRPPCR</sequence>
<dbReference type="InterPro" id="IPR049052">
    <property type="entry name" value="nSTAND1"/>
</dbReference>
<feature type="domain" description="Novel STAND NTPase 1" evidence="5">
    <location>
        <begin position="78"/>
        <end position="421"/>
    </location>
</feature>
<keyword evidence="7" id="KW-1185">Reference proteome</keyword>
<evidence type="ECO:0000256" key="2">
    <source>
        <dbReference type="ARBA" id="ARBA00022737"/>
    </source>
</evidence>
<dbReference type="InterPro" id="IPR001680">
    <property type="entry name" value="WD40_rpt"/>
</dbReference>
<dbReference type="PRINTS" id="PR00320">
    <property type="entry name" value="GPROTEINBRPT"/>
</dbReference>
<feature type="repeat" description="WD" evidence="3">
    <location>
        <begin position="1034"/>
        <end position="1075"/>
    </location>
</feature>
<feature type="repeat" description="WD" evidence="3">
    <location>
        <begin position="852"/>
        <end position="886"/>
    </location>
</feature>
<dbReference type="Gene3D" id="2.130.10.10">
    <property type="entry name" value="YVTN repeat-like/Quinoprotein amine dehydrogenase"/>
    <property type="match status" value="4"/>
</dbReference>
<keyword evidence="4" id="KW-0812">Transmembrane</keyword>
<dbReference type="InterPro" id="IPR027417">
    <property type="entry name" value="P-loop_NTPase"/>
</dbReference>
<dbReference type="CDD" id="cd00200">
    <property type="entry name" value="WD40"/>
    <property type="match status" value="2"/>
</dbReference>
<evidence type="ECO:0000313" key="6">
    <source>
        <dbReference type="EMBL" id="NGY63068.1"/>
    </source>
</evidence>
<organism evidence="6 7">
    <name type="scientific">Lentzea alba</name>
    <dbReference type="NCBI Taxonomy" id="2714351"/>
    <lineage>
        <taxon>Bacteria</taxon>
        <taxon>Bacillati</taxon>
        <taxon>Actinomycetota</taxon>
        <taxon>Actinomycetes</taxon>
        <taxon>Pseudonocardiales</taxon>
        <taxon>Pseudonocardiaceae</taxon>
        <taxon>Lentzea</taxon>
    </lineage>
</organism>
<dbReference type="InterPro" id="IPR011047">
    <property type="entry name" value="Quinoprotein_ADH-like_sf"/>
</dbReference>
<feature type="repeat" description="WD" evidence="3">
    <location>
        <begin position="944"/>
        <end position="977"/>
    </location>
</feature>
<evidence type="ECO:0000313" key="7">
    <source>
        <dbReference type="Proteomes" id="UP000481360"/>
    </source>
</evidence>
<dbReference type="SMART" id="SM00320">
    <property type="entry name" value="WD40"/>
    <property type="match status" value="13"/>
</dbReference>
<dbReference type="CDD" id="cd00093">
    <property type="entry name" value="HTH_XRE"/>
    <property type="match status" value="1"/>
</dbReference>
<feature type="repeat" description="WD" evidence="3">
    <location>
        <begin position="774"/>
        <end position="815"/>
    </location>
</feature>
<comment type="caution">
    <text evidence="6">The sequence shown here is derived from an EMBL/GenBank/DDBJ whole genome shotgun (WGS) entry which is preliminary data.</text>
</comment>
<dbReference type="PROSITE" id="PS50294">
    <property type="entry name" value="WD_REPEATS_REGION"/>
    <property type="match status" value="6"/>
</dbReference>
<dbReference type="InterPro" id="IPR001387">
    <property type="entry name" value="Cro/C1-type_HTH"/>
</dbReference>
<protein>
    <recommendedName>
        <fullName evidence="5">Novel STAND NTPase 1 domain-containing protein</fullName>
    </recommendedName>
</protein>
<keyword evidence="4" id="KW-0472">Membrane</keyword>
<name>A0A7C9RUC9_9PSEU</name>
<keyword evidence="4" id="KW-1133">Transmembrane helix</keyword>
<dbReference type="SUPFAM" id="SSF52540">
    <property type="entry name" value="P-loop containing nucleoside triphosphate hydrolases"/>
    <property type="match status" value="1"/>
</dbReference>
<accession>A0A7C9RUC9</accession>
<dbReference type="SUPFAM" id="SSF50998">
    <property type="entry name" value="Quinoprotein alcohol dehydrogenase-like"/>
    <property type="match status" value="2"/>
</dbReference>
<dbReference type="EMBL" id="JAAMPJ010000009">
    <property type="protein sequence ID" value="NGY63068.1"/>
    <property type="molecule type" value="Genomic_DNA"/>
</dbReference>
<feature type="repeat" description="WD" evidence="3">
    <location>
        <begin position="688"/>
        <end position="721"/>
    </location>
</feature>
<feature type="transmembrane region" description="Helical" evidence="4">
    <location>
        <begin position="476"/>
        <end position="497"/>
    </location>
</feature>
<keyword evidence="2" id="KW-0677">Repeat</keyword>
<feature type="repeat" description="WD" evidence="3">
    <location>
        <begin position="1080"/>
        <end position="1121"/>
    </location>
</feature>
<evidence type="ECO:0000256" key="1">
    <source>
        <dbReference type="ARBA" id="ARBA00022574"/>
    </source>
</evidence>
<proteinExistence type="predicted"/>
<evidence type="ECO:0000256" key="3">
    <source>
        <dbReference type="PROSITE-ProRule" id="PRU00221"/>
    </source>
</evidence>
<reference evidence="6 7" key="1">
    <citation type="submission" date="2020-03" db="EMBL/GenBank/DDBJ databases">
        <title>Isolation and identification of active actinomycetes.</title>
        <authorList>
            <person name="Sun X."/>
        </authorList>
    </citation>
    <scope>NUCLEOTIDE SEQUENCE [LARGE SCALE GENOMIC DNA]</scope>
    <source>
        <strain evidence="6 7">NEAU-D13</strain>
    </source>
</reference>
<dbReference type="InterPro" id="IPR015943">
    <property type="entry name" value="WD40/YVTN_repeat-like_dom_sf"/>
</dbReference>
<gene>
    <name evidence="6" type="ORF">G7043_29515</name>
</gene>
<dbReference type="Pfam" id="PF00400">
    <property type="entry name" value="WD40"/>
    <property type="match status" value="11"/>
</dbReference>
<dbReference type="PANTHER" id="PTHR19879">
    <property type="entry name" value="TRANSCRIPTION INITIATION FACTOR TFIID"/>
    <property type="match status" value="1"/>
</dbReference>
<dbReference type="PROSITE" id="PS50082">
    <property type="entry name" value="WD_REPEATS_2"/>
    <property type="match status" value="9"/>
</dbReference>
<keyword evidence="1 3" id="KW-0853">WD repeat</keyword>
<dbReference type="Pfam" id="PF20703">
    <property type="entry name" value="nSTAND1"/>
    <property type="match status" value="1"/>
</dbReference>
<feature type="repeat" description="WD" evidence="3">
    <location>
        <begin position="989"/>
        <end position="1022"/>
    </location>
</feature>
<dbReference type="PROSITE" id="PS00678">
    <property type="entry name" value="WD_REPEATS_1"/>
    <property type="match status" value="1"/>
</dbReference>
<dbReference type="PANTHER" id="PTHR19879:SF9">
    <property type="entry name" value="TRANSCRIPTION INITIATION FACTOR TFIID SUBUNIT 5"/>
    <property type="match status" value="1"/>
</dbReference>
<evidence type="ECO:0000259" key="5">
    <source>
        <dbReference type="Pfam" id="PF20703"/>
    </source>
</evidence>
<dbReference type="Proteomes" id="UP000481360">
    <property type="component" value="Unassembled WGS sequence"/>
</dbReference>
<dbReference type="AlphaFoldDB" id="A0A7C9RUC9"/>
<dbReference type="InterPro" id="IPR020472">
    <property type="entry name" value="WD40_PAC1"/>
</dbReference>
<feature type="repeat" description="WD" evidence="3">
    <location>
        <begin position="1131"/>
        <end position="1158"/>
    </location>
</feature>
<dbReference type="InterPro" id="IPR019775">
    <property type="entry name" value="WD40_repeat_CS"/>
</dbReference>